<dbReference type="GO" id="GO:0009024">
    <property type="term" value="F:tagatose-6-phosphate kinase activity"/>
    <property type="evidence" value="ECO:0007669"/>
    <property type="project" value="UniProtKB-EC"/>
</dbReference>
<dbReference type="RefSeq" id="WP_014554098.1">
    <property type="nucleotide sequence ID" value="NC_017455.1"/>
</dbReference>
<comment type="catalytic activity">
    <reaction evidence="6">
        <text>D-tagatofuranose 6-phosphate + ATP = D-tagatofuranose 1,6-bisphosphate + ADP + H(+)</text>
        <dbReference type="Rhea" id="RHEA:12420"/>
        <dbReference type="ChEBI" id="CHEBI:15378"/>
        <dbReference type="ChEBI" id="CHEBI:30616"/>
        <dbReference type="ChEBI" id="CHEBI:58694"/>
        <dbReference type="ChEBI" id="CHEBI:58695"/>
        <dbReference type="ChEBI" id="CHEBI:456216"/>
        <dbReference type="EC" id="2.7.1.144"/>
    </reaction>
</comment>
<keyword evidence="4" id="KW-0418">Kinase</keyword>
<sequence length="319" mass="36512">MITTVTLNPAIDREYFVETNEVMKNQFIYNHQDLKVYPGGKGLISAINFKALGYQDVQNIGFVGGKQGLFFQKMVQKHNIISNYIHTEKEIRNNVKVIGRNPATYTQYNDYTYRVEKADVEELIIRFKRSISESNCILMSGSVPEGVNFDIYQRLIKIAKAAGKHVFLQASGEALKLALAAEPDVLTPYFKHHKTILDQKMDQKEDYIKVGRKMQEMGAKKVMIPFHCDRLVFDQDGQVYQLSPKGYCIINWLGASDAYNAAYLDYAFQNGKADFDFLEANKRAAAAALWIAENENIYLTEAKDFHSFLDRIEIKKLEV</sequence>
<dbReference type="GO" id="GO:2001059">
    <property type="term" value="P:D-tagatose 6-phosphate catabolic process"/>
    <property type="evidence" value="ECO:0007669"/>
    <property type="project" value="UniProtKB-UniPathway"/>
</dbReference>
<dbReference type="InterPro" id="IPR029056">
    <property type="entry name" value="Ribokinase-like"/>
</dbReference>
<dbReference type="PANTHER" id="PTHR46566:SF1">
    <property type="entry name" value="1-PHOSPHOFRUCTOKINASE"/>
    <property type="match status" value="1"/>
</dbReference>
<dbReference type="GO" id="GO:0005829">
    <property type="term" value="C:cytosol"/>
    <property type="evidence" value="ECO:0007669"/>
    <property type="project" value="TreeGrafter"/>
</dbReference>
<evidence type="ECO:0000313" key="9">
    <source>
        <dbReference type="Proteomes" id="UP000006866"/>
    </source>
</evidence>
<dbReference type="PIRSF" id="PIRSF000535">
    <property type="entry name" value="1PFK/6PFK/LacC"/>
    <property type="match status" value="1"/>
</dbReference>
<gene>
    <name evidence="8" type="ordered locus">Hprae_1956</name>
</gene>
<evidence type="ECO:0000256" key="2">
    <source>
        <dbReference type="ARBA" id="ARBA00022679"/>
    </source>
</evidence>
<keyword evidence="5 6" id="KW-0067">ATP-binding</keyword>
<evidence type="ECO:0000256" key="1">
    <source>
        <dbReference type="ARBA" id="ARBA00005380"/>
    </source>
</evidence>
<evidence type="ECO:0000313" key="8">
    <source>
        <dbReference type="EMBL" id="ADO78081.1"/>
    </source>
</evidence>
<dbReference type="Gene3D" id="3.40.1190.20">
    <property type="match status" value="1"/>
</dbReference>
<dbReference type="Proteomes" id="UP000006866">
    <property type="component" value="Chromosome"/>
</dbReference>
<dbReference type="PANTHER" id="PTHR46566">
    <property type="entry name" value="1-PHOSPHOFRUCTOKINASE-RELATED"/>
    <property type="match status" value="1"/>
</dbReference>
<evidence type="ECO:0000256" key="4">
    <source>
        <dbReference type="ARBA" id="ARBA00022777"/>
    </source>
</evidence>
<comment type="pathway">
    <text evidence="6">Carbohydrate metabolism; D-tagatose 6-phosphate degradation; D-glyceraldehyde 3-phosphate and glycerone phosphate from D-tagatose 6-phosphate: step 1/2.</text>
</comment>
<keyword evidence="3 6" id="KW-0547">Nucleotide-binding</keyword>
<dbReference type="InterPro" id="IPR017583">
    <property type="entry name" value="Tagatose/fructose_Pkinase"/>
</dbReference>
<comment type="similarity">
    <text evidence="6">Belongs to the carbohydrate kinase PfkB family. LacC subfamily.</text>
</comment>
<dbReference type="KEGG" id="hpk:Hprae_1956"/>
<keyword evidence="6" id="KW-0423">Lactose metabolism</keyword>
<reference evidence="8 9" key="2">
    <citation type="journal article" date="2011" name="Stand. Genomic Sci.">
        <title>Complete genome sequence of the extremely halophilic Halanaerobium praevalens type strain (GSL).</title>
        <authorList>
            <person name="Ivanova N."/>
            <person name="Sikorski J."/>
            <person name="Chertkov O."/>
            <person name="Nolan M."/>
            <person name="Lucas S."/>
            <person name="Hammon N."/>
            <person name="Deshpande S."/>
            <person name="Cheng J.F."/>
            <person name="Tapia R."/>
            <person name="Han C."/>
            <person name="Goodwin L."/>
            <person name="Pitluck S."/>
            <person name="Huntemann M."/>
            <person name="Liolios K."/>
            <person name="Pagani I."/>
            <person name="Mavromatis K."/>
            <person name="Ovchinikova G."/>
            <person name="Pati A."/>
            <person name="Chen A."/>
            <person name="Palaniappan K."/>
            <person name="Land M."/>
            <person name="Hauser L."/>
            <person name="Brambilla E.M."/>
            <person name="Kannan K.P."/>
            <person name="Rohde M."/>
            <person name="Tindall B.J."/>
            <person name="Goker M."/>
            <person name="Detter J.C."/>
            <person name="Woyke T."/>
            <person name="Bristow J."/>
            <person name="Eisen J.A."/>
            <person name="Markowitz V."/>
            <person name="Hugenholtz P."/>
            <person name="Kyrpides N.C."/>
            <person name="Klenk H.P."/>
            <person name="Lapidus A."/>
        </authorList>
    </citation>
    <scope>NUCLEOTIDE SEQUENCE [LARGE SCALE GENOMIC DNA]</scope>
    <source>
        <strain evidence="9">ATCC 33744 / DSM 2228 / GSL</strain>
    </source>
</reference>
<keyword evidence="9" id="KW-1185">Reference proteome</keyword>
<dbReference type="GO" id="GO:0005524">
    <property type="term" value="F:ATP binding"/>
    <property type="evidence" value="ECO:0007669"/>
    <property type="project" value="UniProtKB-KW"/>
</dbReference>
<reference evidence="9" key="1">
    <citation type="submission" date="2010-10" db="EMBL/GenBank/DDBJ databases">
        <title>The complete genome of Halanaerobium praevalens DSM 2228.</title>
        <authorList>
            <consortium name="US DOE Joint Genome Institute (JGI-PGF)"/>
            <person name="Lucas S."/>
            <person name="Copeland A."/>
            <person name="Lapidus A."/>
            <person name="Glavina del Rio T."/>
            <person name="Dalin E."/>
            <person name="Tice H."/>
            <person name="Bruce D."/>
            <person name="Goodwin L."/>
            <person name="Pitluck S."/>
            <person name="Kyrpides N."/>
            <person name="Mavromatis K."/>
            <person name="Ivanova N."/>
            <person name="Ovchinnikova G."/>
            <person name="Chertkov O."/>
            <person name="Detter J.C."/>
            <person name="Han C."/>
            <person name="Larimer F."/>
            <person name="Land M."/>
            <person name="Hauser L."/>
            <person name="Markowitz V."/>
            <person name="Cheng J.-F."/>
            <person name="Hugenholtz P."/>
            <person name="Woyke T."/>
            <person name="Wu D."/>
            <person name="Tindall B."/>
            <person name="Pomrenke H.G."/>
            <person name="Brambilla E."/>
            <person name="Klenk H.-P."/>
            <person name="Eisen J.A."/>
        </authorList>
    </citation>
    <scope>NUCLEOTIDE SEQUENCE [LARGE SCALE GENOMIC DNA]</scope>
    <source>
        <strain evidence="9">ATCC 33744 / DSM 2228 / GSL</strain>
    </source>
</reference>
<proteinExistence type="inferred from homology"/>
<dbReference type="UniPathway" id="UPA00704">
    <property type="reaction ID" value="UER00715"/>
</dbReference>
<dbReference type="eggNOG" id="COG1105">
    <property type="taxonomic scope" value="Bacteria"/>
</dbReference>
<dbReference type="OrthoDB" id="9801219at2"/>
<dbReference type="PATRIC" id="fig|572479.3.peg.1991"/>
<dbReference type="SUPFAM" id="SSF53613">
    <property type="entry name" value="Ribokinase-like"/>
    <property type="match status" value="1"/>
</dbReference>
<organism evidence="8 9">
    <name type="scientific">Halanaerobium praevalens (strain ATCC 33744 / DSM 2228 / GSL)</name>
    <dbReference type="NCBI Taxonomy" id="572479"/>
    <lineage>
        <taxon>Bacteria</taxon>
        <taxon>Bacillati</taxon>
        <taxon>Bacillota</taxon>
        <taxon>Clostridia</taxon>
        <taxon>Halanaerobiales</taxon>
        <taxon>Halanaerobiaceae</taxon>
        <taxon>Halanaerobium</taxon>
    </lineage>
</organism>
<dbReference type="GO" id="GO:0005988">
    <property type="term" value="P:lactose metabolic process"/>
    <property type="evidence" value="ECO:0007669"/>
    <property type="project" value="UniProtKB-KW"/>
</dbReference>
<evidence type="ECO:0000259" key="7">
    <source>
        <dbReference type="Pfam" id="PF00294"/>
    </source>
</evidence>
<dbReference type="AlphaFoldDB" id="E3DRE9"/>
<evidence type="ECO:0000256" key="6">
    <source>
        <dbReference type="PIRNR" id="PIRNR000535"/>
    </source>
</evidence>
<dbReference type="Pfam" id="PF00294">
    <property type="entry name" value="PfkB"/>
    <property type="match status" value="1"/>
</dbReference>
<comment type="similarity">
    <text evidence="1">Belongs to the carbohydrate kinase pfkB family.</text>
</comment>
<dbReference type="GO" id="GO:0008443">
    <property type="term" value="F:phosphofructokinase activity"/>
    <property type="evidence" value="ECO:0007669"/>
    <property type="project" value="TreeGrafter"/>
</dbReference>
<evidence type="ECO:0000256" key="3">
    <source>
        <dbReference type="ARBA" id="ARBA00022741"/>
    </source>
</evidence>
<dbReference type="HOGENOM" id="CLU_050013_1_0_9"/>
<dbReference type="EMBL" id="CP002175">
    <property type="protein sequence ID" value="ADO78081.1"/>
    <property type="molecule type" value="Genomic_DNA"/>
</dbReference>
<feature type="domain" description="Carbohydrate kinase PfkB" evidence="7">
    <location>
        <begin position="24"/>
        <end position="293"/>
    </location>
</feature>
<name>E3DRE9_HALPG</name>
<evidence type="ECO:0000256" key="5">
    <source>
        <dbReference type="ARBA" id="ARBA00022840"/>
    </source>
</evidence>
<dbReference type="STRING" id="572479.Hprae_1956"/>
<dbReference type="EC" id="2.7.1.144" evidence="6"/>
<accession>E3DRE9</accession>
<protein>
    <recommendedName>
        <fullName evidence="6">Tagatose-6-phosphate kinase</fullName>
        <ecNumber evidence="6">2.7.1.144</ecNumber>
    </recommendedName>
</protein>
<dbReference type="InterPro" id="IPR011611">
    <property type="entry name" value="PfkB_dom"/>
</dbReference>
<keyword evidence="2 6" id="KW-0808">Transferase</keyword>